<organism evidence="1 2">
    <name type="scientific">Burkholderia cepacia</name>
    <name type="common">Pseudomonas cepacia</name>
    <dbReference type="NCBI Taxonomy" id="292"/>
    <lineage>
        <taxon>Bacteria</taxon>
        <taxon>Pseudomonadati</taxon>
        <taxon>Pseudomonadota</taxon>
        <taxon>Betaproteobacteria</taxon>
        <taxon>Burkholderiales</taxon>
        <taxon>Burkholderiaceae</taxon>
        <taxon>Burkholderia</taxon>
        <taxon>Burkholderia cepacia complex</taxon>
    </lineage>
</organism>
<reference evidence="1 2" key="1">
    <citation type="submission" date="2018-06" db="EMBL/GenBank/DDBJ databases">
        <authorList>
            <consortium name="Pathogen Informatics"/>
            <person name="Doyle S."/>
        </authorList>
    </citation>
    <scope>NUCLEOTIDE SEQUENCE [LARGE SCALE GENOMIC DNA]</scope>
    <source>
        <strain evidence="1 2">NCTC10661</strain>
    </source>
</reference>
<accession>A0AAE8NEL6</accession>
<dbReference type="EMBL" id="UARD01000013">
    <property type="protein sequence ID" value="SPV19468.1"/>
    <property type="molecule type" value="Genomic_DNA"/>
</dbReference>
<sequence>MIFQIHQILSKIRYRVSTFRLREALISLSINGYGQTPLSIFNTSHSYL</sequence>
<dbReference type="Proteomes" id="UP000250416">
    <property type="component" value="Unassembled WGS sequence"/>
</dbReference>
<gene>
    <name evidence="1" type="ORF">NCTC10661_02992</name>
</gene>
<protein>
    <submittedName>
        <fullName evidence="1">Uncharacterized protein</fullName>
    </submittedName>
</protein>
<name>A0AAE8NEL6_BURCE</name>
<dbReference type="AlphaFoldDB" id="A0AAE8NEL6"/>
<evidence type="ECO:0000313" key="2">
    <source>
        <dbReference type="Proteomes" id="UP000250416"/>
    </source>
</evidence>
<comment type="caution">
    <text evidence="1">The sequence shown here is derived from an EMBL/GenBank/DDBJ whole genome shotgun (WGS) entry which is preliminary data.</text>
</comment>
<proteinExistence type="predicted"/>
<evidence type="ECO:0000313" key="1">
    <source>
        <dbReference type="EMBL" id="SPV19468.1"/>
    </source>
</evidence>